<accession>A0A413T5E8</accession>
<dbReference type="SUPFAM" id="SSF52540">
    <property type="entry name" value="P-loop containing nucleoside triphosphate hydrolases"/>
    <property type="match status" value="1"/>
</dbReference>
<dbReference type="Pfam" id="PF13558">
    <property type="entry name" value="SbcC_Walker_B"/>
    <property type="match status" value="1"/>
</dbReference>
<feature type="region of interest" description="Disordered" evidence="2">
    <location>
        <begin position="906"/>
        <end position="926"/>
    </location>
</feature>
<dbReference type="Gene3D" id="3.40.50.300">
    <property type="entry name" value="P-loop containing nucleotide triphosphate hydrolases"/>
    <property type="match status" value="2"/>
</dbReference>
<evidence type="ECO:0000313" key="5">
    <source>
        <dbReference type="Proteomes" id="UP000283855"/>
    </source>
</evidence>
<dbReference type="PANTHER" id="PTHR32114:SF2">
    <property type="entry name" value="ABC TRANSPORTER ABCH.3"/>
    <property type="match status" value="1"/>
</dbReference>
<keyword evidence="4" id="KW-0540">Nuclease</keyword>
<dbReference type="InterPro" id="IPR038729">
    <property type="entry name" value="Rad50/SbcC_AAA"/>
</dbReference>
<dbReference type="RefSeq" id="WP_118399842.1">
    <property type="nucleotide sequence ID" value="NZ_CABJGD010000001.1"/>
</dbReference>
<evidence type="ECO:0000259" key="3">
    <source>
        <dbReference type="Pfam" id="PF13476"/>
    </source>
</evidence>
<feature type="coiled-coil region" evidence="1">
    <location>
        <begin position="941"/>
        <end position="968"/>
    </location>
</feature>
<evidence type="ECO:0000256" key="2">
    <source>
        <dbReference type="SAM" id="MobiDB-lite"/>
    </source>
</evidence>
<dbReference type="PROSITE" id="PS00675">
    <property type="entry name" value="SIGMA54_INTERACT_1"/>
    <property type="match status" value="1"/>
</dbReference>
<sequence length="1141" mass="132097">MKLQKLTIRNLASIEDAVIDFEHGPLGEESLFLICGETGAGKTTILDSICLALYNETPRMDRAENERYKDAAQTASGKKEDIAINDNRQLMRRNTGEAWSELEFTGSNDIPYTARWYVARAHRKVSGSLQSVKWTLENRKTGIQLTKIAEIKAEIQKAVGLSFEQFCRTTLLAQGDFTKFLQSKESEKSDILEKLTGTGIYSRIGAEIYAASKQRRLAYETQKQKLNGIRLLTEEEKETLRTSIRQNLQEATDCKKQLDTVTQKRNWLQRNKELKEARQQRQQEWETSLAALKTDEYRQREQTLRDWNLSAEARNQLQTFNHLTAQQMELEKETSRMEAQYHILCQGLAGLREQLNDLQEKQQQTSGFLKEKAEYAPMFEESQGILADLKNLMEAERKEQEYRQQVITWTAAIPQLEKSLISKEKDLQEKNQASAAFQKEIDQQTKSWEAFNTPRLQSQKSDLEKRKEGLVSLLNELTLLREKQISLNTLQETEQKIFNQLITVQQEQENLQTTFNQAKQRYEETDALYRKQKEATENWAREARARLVAGDHCPVCGQKITDIPHDEAFQSLLLPIYEELKFRQKNYDEAGQSLKANLSLQKQLTEQQQASHKNTENFKQGYQITRRQVQDLCTFLGIRPQPGIEATQALIRQTTEDADQEIKSLSLQLEKADNLLQNIQQLQKQKDQMQELGNEAQRAFIQAEKELNDRKNQIQTGTSWIENEKNNIRTLHLRITEKMKWNDWNESWKQDPDSLIRKLKDETTGYRQAQEQLKAVTSRIELEQKELEAVLSAQETLLTLFPEWESDEKIIPQRQDYLGKNWNRLCTQASGIRHQQHSNATERKKAENLLLDFYRLHPDLNEERLRELASQSLQQMETLQNDLQKLRNTEIEKRTTMELTVQELEQHQKVRPDLEEADQPESLAERQQKLDQQIAAANQSVGLLQAQLEQDQKNAENMQKEQQQADLLYGEFVKWDRLCRLFGDEKGKNFRNIAQSFVLKELLNGANFYLRKLTDRYELTCQPGSLTILLHDLYQGGATRPACTLSGGESFLVSLSLALGLSSLNQQSLSVDILFIDEGFGTLSEDYLNVVMDTLERLHQMGGKKVGIISHVEGLRERIKTQIQVRRIDNSRSEILTVSLV</sequence>
<dbReference type="InterPro" id="IPR025662">
    <property type="entry name" value="Sigma_54_int_dom_ATP-bd_1"/>
</dbReference>
<feature type="coiled-coil region" evidence="1">
    <location>
        <begin position="655"/>
        <end position="706"/>
    </location>
</feature>
<dbReference type="PANTHER" id="PTHR32114">
    <property type="entry name" value="ABC TRANSPORTER ABCH.3"/>
    <property type="match status" value="1"/>
</dbReference>
<comment type="caution">
    <text evidence="4">The sequence shown here is derived from an EMBL/GenBank/DDBJ whole genome shotgun (WGS) entry which is preliminary data.</text>
</comment>
<dbReference type="Pfam" id="PF13476">
    <property type="entry name" value="AAA_23"/>
    <property type="match status" value="1"/>
</dbReference>
<reference evidence="4 5" key="1">
    <citation type="submission" date="2018-08" db="EMBL/GenBank/DDBJ databases">
        <title>A genome reference for cultivated species of the human gut microbiota.</title>
        <authorList>
            <person name="Zou Y."/>
            <person name="Xue W."/>
            <person name="Luo G."/>
        </authorList>
    </citation>
    <scope>NUCLEOTIDE SEQUENCE [LARGE SCALE GENOMIC DNA]</scope>
    <source>
        <strain evidence="4 5">AM42-38</strain>
    </source>
</reference>
<dbReference type="EMBL" id="QSFT01000001">
    <property type="protein sequence ID" value="RHA79046.1"/>
    <property type="molecule type" value="Genomic_DNA"/>
</dbReference>
<keyword evidence="4" id="KW-0378">Hydrolase</keyword>
<proteinExistence type="predicted"/>
<dbReference type="SUPFAM" id="SSF75712">
    <property type="entry name" value="Rad50 coiled-coil Zn hook"/>
    <property type="match status" value="1"/>
</dbReference>
<evidence type="ECO:0000313" key="4">
    <source>
        <dbReference type="EMBL" id="RHA79046.1"/>
    </source>
</evidence>
<protein>
    <submittedName>
        <fullName evidence="4">Exonuclease SbcC</fullName>
    </submittedName>
</protein>
<evidence type="ECO:0000256" key="1">
    <source>
        <dbReference type="SAM" id="Coils"/>
    </source>
</evidence>
<keyword evidence="4" id="KW-0269">Exonuclease</keyword>
<keyword evidence="1" id="KW-0175">Coiled coil</keyword>
<dbReference type="AlphaFoldDB" id="A0A413T5E8"/>
<dbReference type="Proteomes" id="UP000283855">
    <property type="component" value="Unassembled WGS sequence"/>
</dbReference>
<name>A0A413T5E8_9BACT</name>
<feature type="domain" description="Rad50/SbcC-type AAA" evidence="3">
    <location>
        <begin position="5"/>
        <end position="284"/>
    </location>
</feature>
<gene>
    <name evidence="4" type="ORF">DW921_00885</name>
</gene>
<dbReference type="GO" id="GO:0004527">
    <property type="term" value="F:exonuclease activity"/>
    <property type="evidence" value="ECO:0007669"/>
    <property type="project" value="UniProtKB-KW"/>
</dbReference>
<dbReference type="GO" id="GO:0006302">
    <property type="term" value="P:double-strand break repair"/>
    <property type="evidence" value="ECO:0007669"/>
    <property type="project" value="InterPro"/>
</dbReference>
<dbReference type="InterPro" id="IPR027417">
    <property type="entry name" value="P-loop_NTPase"/>
</dbReference>
<feature type="coiled-coil region" evidence="1">
    <location>
        <begin position="862"/>
        <end position="896"/>
    </location>
</feature>
<organism evidence="4 5">
    <name type="scientific">Phocaeicola coprophilus</name>
    <dbReference type="NCBI Taxonomy" id="387090"/>
    <lineage>
        <taxon>Bacteria</taxon>
        <taxon>Pseudomonadati</taxon>
        <taxon>Bacteroidota</taxon>
        <taxon>Bacteroidia</taxon>
        <taxon>Bacteroidales</taxon>
        <taxon>Bacteroidaceae</taxon>
        <taxon>Phocaeicola</taxon>
    </lineage>
</organism>
<dbReference type="GO" id="GO:0016887">
    <property type="term" value="F:ATP hydrolysis activity"/>
    <property type="evidence" value="ECO:0007669"/>
    <property type="project" value="InterPro"/>
</dbReference>